<comment type="caution">
    <text evidence="6">The sequence shown here is derived from an EMBL/GenBank/DDBJ whole genome shotgun (WGS) entry which is preliminary data.</text>
</comment>
<protein>
    <recommendedName>
        <fullName evidence="5">Ketosynthase family 3 (KS3) domain-containing protein</fullName>
    </recommendedName>
</protein>
<dbReference type="Gene3D" id="3.40.47.10">
    <property type="match status" value="1"/>
</dbReference>
<dbReference type="InterPro" id="IPR014031">
    <property type="entry name" value="Ketoacyl_synth_C"/>
</dbReference>
<feature type="region of interest" description="Disordered" evidence="4">
    <location>
        <begin position="218"/>
        <end position="245"/>
    </location>
</feature>
<keyword evidence="2 3" id="KW-0808">Transferase</keyword>
<evidence type="ECO:0000256" key="2">
    <source>
        <dbReference type="ARBA" id="ARBA00022679"/>
    </source>
</evidence>
<feature type="domain" description="Ketosynthase family 3 (KS3)" evidence="5">
    <location>
        <begin position="9"/>
        <end position="378"/>
    </location>
</feature>
<dbReference type="Pfam" id="PF00109">
    <property type="entry name" value="ketoacyl-synt"/>
    <property type="match status" value="1"/>
</dbReference>
<dbReference type="RefSeq" id="WP_233726191.1">
    <property type="nucleotide sequence ID" value="NZ_JAJVCN010000001.1"/>
</dbReference>
<dbReference type="InterPro" id="IPR020841">
    <property type="entry name" value="PKS_Beta-ketoAc_synthase_dom"/>
</dbReference>
<evidence type="ECO:0000256" key="1">
    <source>
        <dbReference type="ARBA" id="ARBA00008467"/>
    </source>
</evidence>
<gene>
    <name evidence="6" type="ORF">LWC34_18015</name>
</gene>
<dbReference type="PANTHER" id="PTHR11712:SF347">
    <property type="entry name" value="BETA KETOACYL-ACYL CARRIER PROTEIN SYNTHASE"/>
    <property type="match status" value="1"/>
</dbReference>
<evidence type="ECO:0000313" key="6">
    <source>
        <dbReference type="EMBL" id="MCE7004705.1"/>
    </source>
</evidence>
<dbReference type="SMART" id="SM00825">
    <property type="entry name" value="PKS_KS"/>
    <property type="match status" value="1"/>
</dbReference>
<evidence type="ECO:0000256" key="4">
    <source>
        <dbReference type="SAM" id="MobiDB-lite"/>
    </source>
</evidence>
<evidence type="ECO:0000256" key="3">
    <source>
        <dbReference type="RuleBase" id="RU003694"/>
    </source>
</evidence>
<dbReference type="Proteomes" id="UP001521150">
    <property type="component" value="Unassembled WGS sequence"/>
</dbReference>
<keyword evidence="7" id="KW-1185">Reference proteome</keyword>
<evidence type="ECO:0000313" key="7">
    <source>
        <dbReference type="Proteomes" id="UP001521150"/>
    </source>
</evidence>
<dbReference type="Pfam" id="PF02801">
    <property type="entry name" value="Ketoacyl-synt_C"/>
    <property type="match status" value="1"/>
</dbReference>
<sequence length="380" mass="38181">MVVSDQGGGTGALVTGMAWSTALGSDLDEVWQALLSGATGVAPVPSAHPLRNDQAAALPDLPMDLDPERRQYELGSRTLRAAVADAGLDVTDPRLRLVVGTSYGSHLDVPPVGLDRWGEVLATGLGMTRRPLMVSTACSAASDAILVGAALIAEGEEDVCVVGGVDVLTQAKRLGHSALGTMSPTALRAFDESHDGTILGEGAAFLVLERARSAQARGARVRGRLSGTGSANDAAGPTAPDPSGDTVVRAVTAALAAADRGTGEVGVLHAHGSGTPVNDDVESRGFARTFTNGAAPVVFATKGAFGHTLGATGALGAVALLLALRDKRVPPVPGLSTVMPGFPLPLPAGAAPLPFTGDVGLSVTLGFGGFTTCLALEVPA</sequence>
<name>A0ABS8ZCY3_9PSEU</name>
<dbReference type="EMBL" id="JAJVCN010000001">
    <property type="protein sequence ID" value="MCE7004705.1"/>
    <property type="molecule type" value="Genomic_DNA"/>
</dbReference>
<dbReference type="InterPro" id="IPR016039">
    <property type="entry name" value="Thiolase-like"/>
</dbReference>
<comment type="similarity">
    <text evidence="1 3">Belongs to the thiolase-like superfamily. Beta-ketoacyl-ACP synthases family.</text>
</comment>
<organism evidence="6 7">
    <name type="scientific">Kibdelosporangium philippinense</name>
    <dbReference type="NCBI Taxonomy" id="211113"/>
    <lineage>
        <taxon>Bacteria</taxon>
        <taxon>Bacillati</taxon>
        <taxon>Actinomycetota</taxon>
        <taxon>Actinomycetes</taxon>
        <taxon>Pseudonocardiales</taxon>
        <taxon>Pseudonocardiaceae</taxon>
        <taxon>Kibdelosporangium</taxon>
    </lineage>
</organism>
<dbReference type="InterPro" id="IPR000794">
    <property type="entry name" value="Beta-ketoacyl_synthase"/>
</dbReference>
<dbReference type="PROSITE" id="PS52004">
    <property type="entry name" value="KS3_2"/>
    <property type="match status" value="1"/>
</dbReference>
<evidence type="ECO:0000259" key="5">
    <source>
        <dbReference type="PROSITE" id="PS52004"/>
    </source>
</evidence>
<dbReference type="InterPro" id="IPR014030">
    <property type="entry name" value="Ketoacyl_synth_N"/>
</dbReference>
<dbReference type="PANTHER" id="PTHR11712">
    <property type="entry name" value="POLYKETIDE SYNTHASE-RELATED"/>
    <property type="match status" value="1"/>
</dbReference>
<accession>A0ABS8ZCY3</accession>
<reference evidence="6 7" key="1">
    <citation type="submission" date="2021-12" db="EMBL/GenBank/DDBJ databases">
        <title>Genome sequence of Kibdelosporangium philippinense ATCC 49844.</title>
        <authorList>
            <person name="Fedorov E.A."/>
            <person name="Omeragic M."/>
            <person name="Shalygina K.F."/>
            <person name="Maclea K.S."/>
        </authorList>
    </citation>
    <scope>NUCLEOTIDE SEQUENCE [LARGE SCALE GENOMIC DNA]</scope>
    <source>
        <strain evidence="6 7">ATCC 49844</strain>
    </source>
</reference>
<dbReference type="SUPFAM" id="SSF53901">
    <property type="entry name" value="Thiolase-like"/>
    <property type="match status" value="2"/>
</dbReference>
<proteinExistence type="inferred from homology"/>